<dbReference type="NCBIfam" id="TIGR00097">
    <property type="entry name" value="HMP-P_kinase"/>
    <property type="match status" value="1"/>
</dbReference>
<dbReference type="InterPro" id="IPR004399">
    <property type="entry name" value="HMP/HMP-P_kinase_dom"/>
</dbReference>
<dbReference type="AlphaFoldDB" id="A0A6N8KUM4"/>
<dbReference type="GO" id="GO:0008972">
    <property type="term" value="F:phosphomethylpyrimidine kinase activity"/>
    <property type="evidence" value="ECO:0007669"/>
    <property type="project" value="InterPro"/>
</dbReference>
<evidence type="ECO:0000313" key="5">
    <source>
        <dbReference type="Proteomes" id="UP000435036"/>
    </source>
</evidence>
<keyword evidence="4" id="KW-0808">Transferase</keyword>
<dbReference type="InterPro" id="IPR013749">
    <property type="entry name" value="PM/HMP-P_kinase-1"/>
</dbReference>
<dbReference type="Gene3D" id="3.40.1190.20">
    <property type="match status" value="1"/>
</dbReference>
<gene>
    <name evidence="4" type="primary">thiD</name>
    <name evidence="4" type="ORF">GQF63_00140</name>
</gene>
<dbReference type="PANTHER" id="PTHR20858:SF17">
    <property type="entry name" value="HYDROXYMETHYLPYRIMIDINE_PHOSPHOMETHYLPYRIMIDINE KINASE THI20-RELATED"/>
    <property type="match status" value="1"/>
</dbReference>
<name>A0A6N8KUM4_9SPHI</name>
<reference evidence="4 5" key="1">
    <citation type="submission" date="2019-12" db="EMBL/GenBank/DDBJ databases">
        <authorList>
            <person name="Dong K."/>
        </authorList>
    </citation>
    <scope>NUCLEOTIDE SEQUENCE [LARGE SCALE GENOMIC DNA]</scope>
    <source>
        <strain evidence="4 5">JCM 31225</strain>
    </source>
</reference>
<comment type="caution">
    <text evidence="4">The sequence shown here is derived from an EMBL/GenBank/DDBJ whole genome shotgun (WGS) entry which is preliminary data.</text>
</comment>
<dbReference type="InterPro" id="IPR029056">
    <property type="entry name" value="Ribokinase-like"/>
</dbReference>
<dbReference type="PANTHER" id="PTHR20858">
    <property type="entry name" value="PHOSPHOMETHYLPYRIMIDINE KINASE"/>
    <property type="match status" value="1"/>
</dbReference>
<proteinExistence type="predicted"/>
<dbReference type="EMBL" id="WSQA01000001">
    <property type="protein sequence ID" value="MVZ60419.1"/>
    <property type="molecule type" value="Genomic_DNA"/>
</dbReference>
<organism evidence="4 5">
    <name type="scientific">Sphingobacterium humi</name>
    <dbReference type="NCBI Taxonomy" id="1796905"/>
    <lineage>
        <taxon>Bacteria</taxon>
        <taxon>Pseudomonadati</taxon>
        <taxon>Bacteroidota</taxon>
        <taxon>Sphingobacteriia</taxon>
        <taxon>Sphingobacteriales</taxon>
        <taxon>Sphingobacteriaceae</taxon>
        <taxon>Sphingobacterium</taxon>
    </lineage>
</organism>
<evidence type="ECO:0000256" key="2">
    <source>
        <dbReference type="ARBA" id="ARBA00012135"/>
    </source>
</evidence>
<dbReference type="EC" id="2.7.1.49" evidence="2"/>
<evidence type="ECO:0000256" key="1">
    <source>
        <dbReference type="ARBA" id="ARBA00004948"/>
    </source>
</evidence>
<evidence type="ECO:0000313" key="4">
    <source>
        <dbReference type="EMBL" id="MVZ60419.1"/>
    </source>
</evidence>
<dbReference type="CDD" id="cd01169">
    <property type="entry name" value="HMPP_kinase"/>
    <property type="match status" value="1"/>
</dbReference>
<accession>A0A6N8KUM4</accession>
<keyword evidence="4" id="KW-0418">Kinase</keyword>
<dbReference type="SUPFAM" id="SSF53613">
    <property type="entry name" value="Ribokinase-like"/>
    <property type="match status" value="1"/>
</dbReference>
<evidence type="ECO:0000259" key="3">
    <source>
        <dbReference type="Pfam" id="PF08543"/>
    </source>
</evidence>
<dbReference type="Pfam" id="PF08543">
    <property type="entry name" value="Phos_pyr_kin"/>
    <property type="match status" value="1"/>
</dbReference>
<dbReference type="OrthoDB" id="9810880at2"/>
<dbReference type="GO" id="GO:0005829">
    <property type="term" value="C:cytosol"/>
    <property type="evidence" value="ECO:0007669"/>
    <property type="project" value="TreeGrafter"/>
</dbReference>
<protein>
    <recommendedName>
        <fullName evidence="2">hydroxymethylpyrimidine kinase</fullName>
        <ecNumber evidence="2">2.7.1.49</ecNumber>
    </recommendedName>
</protein>
<keyword evidence="5" id="KW-1185">Reference proteome</keyword>
<sequence length="356" mass="38494">MSPLLTPSFRTSPFLSPFTPLSHPFLTRINPLCKGLRKGVTTFLQLPFNAADYFLSQACSPLSQNVLSLKKMTDIQQLNNPENSRSKKVKSVLSIAGFDGTAGAGSYADAKSIAATGCYATHVLSCLSIQNGEGVKDIHYFPNGAIQQQLEAVFADIYPDSIKIGLLPQQQQMQEVADFLADYKGFIVVDPVMVSSSGHALMKAADYAFYRKHIFSIASVLCPNLDELSLMLGKKLTNLADMQAVESEVRQLGIPAVLVKGGHVEGDQLTAMLIQKDAETSYIHSQRIASENTRGTGCALSSALASYLALGHPMLEACQLASQYVHQAIVCGQDLALGKSRGPLDHFFTASTLLRF</sequence>
<dbReference type="Proteomes" id="UP000435036">
    <property type="component" value="Unassembled WGS sequence"/>
</dbReference>
<dbReference type="GO" id="GO:0009228">
    <property type="term" value="P:thiamine biosynthetic process"/>
    <property type="evidence" value="ECO:0007669"/>
    <property type="project" value="InterPro"/>
</dbReference>
<dbReference type="RefSeq" id="WP_160367077.1">
    <property type="nucleotide sequence ID" value="NZ_WSQA01000001.1"/>
</dbReference>
<comment type="pathway">
    <text evidence="1">Cofactor biosynthesis; thiamine diphosphate biosynthesis.</text>
</comment>
<dbReference type="GO" id="GO:0008902">
    <property type="term" value="F:hydroxymethylpyrimidine kinase activity"/>
    <property type="evidence" value="ECO:0007669"/>
    <property type="project" value="UniProtKB-EC"/>
</dbReference>
<feature type="domain" description="Pyridoxamine kinase/Phosphomethylpyrimidine kinase" evidence="3">
    <location>
        <begin position="99"/>
        <end position="344"/>
    </location>
</feature>